<organism evidence="1 2">
    <name type="scientific">Xanthomonas bromi</name>
    <dbReference type="NCBI Taxonomy" id="56449"/>
    <lineage>
        <taxon>Bacteria</taxon>
        <taxon>Pseudomonadati</taxon>
        <taxon>Pseudomonadota</taxon>
        <taxon>Gammaproteobacteria</taxon>
        <taxon>Lysobacterales</taxon>
        <taxon>Lysobacteraceae</taxon>
        <taxon>Xanthomonas</taxon>
    </lineage>
</organism>
<sequence>MRHPCRVRSRDGERASTSRVSRCSAFFNQQTFWRGVLADAGPLAAWMPPSSPQGRVHGVSRKR</sequence>
<evidence type="ECO:0000313" key="1">
    <source>
        <dbReference type="EMBL" id="PPV05428.1"/>
    </source>
</evidence>
<dbReference type="Proteomes" id="UP000239710">
    <property type="component" value="Unassembled WGS sequence"/>
</dbReference>
<accession>A0ABX5BL78</accession>
<keyword evidence="2" id="KW-1185">Reference proteome</keyword>
<dbReference type="EMBL" id="MDCE01000029">
    <property type="protein sequence ID" value="PPV05428.1"/>
    <property type="molecule type" value="Genomic_DNA"/>
</dbReference>
<gene>
    <name evidence="1" type="ORF">XbrCFBP1976_17065</name>
</gene>
<reference evidence="1 2" key="1">
    <citation type="submission" date="2016-08" db="EMBL/GenBank/DDBJ databases">
        <title>Evolution of the type three secretion system and type three effector repertoires in Xanthomonas.</title>
        <authorList>
            <person name="Merda D."/>
            <person name="Briand M."/>
            <person name="Bosis E."/>
            <person name="Rousseau C."/>
            <person name="Portier P."/>
            <person name="Jacques M.-A."/>
            <person name="Fischer-Le Saux M."/>
        </authorList>
    </citation>
    <scope>NUCLEOTIDE SEQUENCE [LARGE SCALE GENOMIC DNA]</scope>
    <source>
        <strain evidence="1 2">CFBP1976</strain>
    </source>
</reference>
<protein>
    <submittedName>
        <fullName evidence="1">Uncharacterized protein</fullName>
    </submittedName>
</protein>
<comment type="caution">
    <text evidence="1">The sequence shown here is derived from an EMBL/GenBank/DDBJ whole genome shotgun (WGS) entry which is preliminary data.</text>
</comment>
<proteinExistence type="predicted"/>
<name>A0ABX5BL78_9XANT</name>
<evidence type="ECO:0000313" key="2">
    <source>
        <dbReference type="Proteomes" id="UP000239710"/>
    </source>
</evidence>